<keyword evidence="3" id="KW-0159">Chromosome partition</keyword>
<dbReference type="PANTHER" id="PTHR34298">
    <property type="entry name" value="SEGREGATION AND CONDENSATION PROTEIN B"/>
    <property type="match status" value="1"/>
</dbReference>
<evidence type="ECO:0000256" key="4">
    <source>
        <dbReference type="ARBA" id="ARBA00023306"/>
    </source>
</evidence>
<evidence type="ECO:0008006" key="7">
    <source>
        <dbReference type="Google" id="ProtNLM"/>
    </source>
</evidence>
<keyword evidence="2" id="KW-0132">Cell division</keyword>
<name>A0A2H0UI88_9BACT</name>
<gene>
    <name evidence="5" type="ORF">COU15_00210</name>
</gene>
<organism evidence="5 6">
    <name type="scientific">Candidatus Kaiserbacteria bacterium CG10_big_fil_rev_8_21_14_0_10_45_20</name>
    <dbReference type="NCBI Taxonomy" id="1974607"/>
    <lineage>
        <taxon>Bacteria</taxon>
        <taxon>Candidatus Kaiseribacteriota</taxon>
    </lineage>
</organism>
<evidence type="ECO:0000256" key="3">
    <source>
        <dbReference type="ARBA" id="ARBA00022829"/>
    </source>
</evidence>
<dbReference type="SUPFAM" id="SSF46785">
    <property type="entry name" value="Winged helix' DNA-binding domain"/>
    <property type="match status" value="2"/>
</dbReference>
<evidence type="ECO:0000313" key="5">
    <source>
        <dbReference type="EMBL" id="PIR85505.1"/>
    </source>
</evidence>
<protein>
    <recommendedName>
        <fullName evidence="7">SMC-Scp complex subunit ScpB</fullName>
    </recommendedName>
</protein>
<keyword evidence="4" id="KW-0131">Cell cycle</keyword>
<dbReference type="Proteomes" id="UP000229315">
    <property type="component" value="Unassembled WGS sequence"/>
</dbReference>
<accession>A0A2H0UI88</accession>
<sequence length="187" mass="20631">MNTPIESQIEAMLFYKGEPIKMSALAQSLSITDEEAKDAVYTLKASLENRGVRVVLEGECVGLATAPDVSSLIAKMRKEELEGPLGKAGLETLAIIIYQGSSTRADIEYIRGVNCSSILRSLTIRGLIERIENPQDKRSFLYRPTTELPATLGVSSLSDLPQFDEFKKMIDDTLAQKDDVESKEETL</sequence>
<evidence type="ECO:0000256" key="1">
    <source>
        <dbReference type="ARBA" id="ARBA00022490"/>
    </source>
</evidence>
<dbReference type="Gene3D" id="1.10.10.10">
    <property type="entry name" value="Winged helix-like DNA-binding domain superfamily/Winged helix DNA-binding domain"/>
    <property type="match status" value="2"/>
</dbReference>
<reference evidence="6" key="1">
    <citation type="submission" date="2017-09" db="EMBL/GenBank/DDBJ databases">
        <title>Depth-based differentiation of microbial function through sediment-hosted aquifers and enrichment of novel symbionts in the deep terrestrial subsurface.</title>
        <authorList>
            <person name="Probst A.J."/>
            <person name="Ladd B."/>
            <person name="Jarett J.K."/>
            <person name="Geller-Mcgrath D.E."/>
            <person name="Sieber C.M.K."/>
            <person name="Emerson J.B."/>
            <person name="Anantharaman K."/>
            <person name="Thomas B.C."/>
            <person name="Malmstrom R."/>
            <person name="Stieglmeier M."/>
            <person name="Klingl A."/>
            <person name="Woyke T."/>
            <person name="Ryan C.M."/>
            <person name="Banfield J.F."/>
        </authorList>
    </citation>
    <scope>NUCLEOTIDE SEQUENCE [LARGE SCALE GENOMIC DNA]</scope>
</reference>
<evidence type="ECO:0000313" key="6">
    <source>
        <dbReference type="Proteomes" id="UP000229315"/>
    </source>
</evidence>
<dbReference type="AlphaFoldDB" id="A0A2H0UI88"/>
<keyword evidence="1" id="KW-0963">Cytoplasm</keyword>
<dbReference type="PANTHER" id="PTHR34298:SF2">
    <property type="entry name" value="SEGREGATION AND CONDENSATION PROTEIN B"/>
    <property type="match status" value="1"/>
</dbReference>
<evidence type="ECO:0000256" key="2">
    <source>
        <dbReference type="ARBA" id="ARBA00022618"/>
    </source>
</evidence>
<proteinExistence type="predicted"/>
<dbReference type="Pfam" id="PF04079">
    <property type="entry name" value="SMC_ScpB"/>
    <property type="match status" value="1"/>
</dbReference>
<dbReference type="InterPro" id="IPR036390">
    <property type="entry name" value="WH_DNA-bd_sf"/>
</dbReference>
<dbReference type="InterPro" id="IPR005234">
    <property type="entry name" value="ScpB_csome_segregation"/>
</dbReference>
<dbReference type="EMBL" id="PFBH01000001">
    <property type="protein sequence ID" value="PIR85505.1"/>
    <property type="molecule type" value="Genomic_DNA"/>
</dbReference>
<comment type="caution">
    <text evidence="5">The sequence shown here is derived from an EMBL/GenBank/DDBJ whole genome shotgun (WGS) entry which is preliminary data.</text>
</comment>
<dbReference type="InterPro" id="IPR036388">
    <property type="entry name" value="WH-like_DNA-bd_sf"/>
</dbReference>
<dbReference type="GO" id="GO:0051304">
    <property type="term" value="P:chromosome separation"/>
    <property type="evidence" value="ECO:0007669"/>
    <property type="project" value="InterPro"/>
</dbReference>
<dbReference type="GO" id="GO:0051301">
    <property type="term" value="P:cell division"/>
    <property type="evidence" value="ECO:0007669"/>
    <property type="project" value="UniProtKB-KW"/>
</dbReference>